<organism evidence="12 13">
    <name type="scientific">Gordonia crocea</name>
    <dbReference type="NCBI Taxonomy" id="589162"/>
    <lineage>
        <taxon>Bacteria</taxon>
        <taxon>Bacillati</taxon>
        <taxon>Actinomycetota</taxon>
        <taxon>Actinomycetes</taxon>
        <taxon>Mycobacteriales</taxon>
        <taxon>Gordoniaceae</taxon>
        <taxon>Gordonia</taxon>
    </lineage>
</organism>
<evidence type="ECO:0000256" key="7">
    <source>
        <dbReference type="ARBA" id="ARBA00023004"/>
    </source>
</evidence>
<dbReference type="InterPro" id="IPR011008">
    <property type="entry name" value="Dimeric_a/b-barrel"/>
</dbReference>
<dbReference type="AlphaFoldDB" id="A0A7I9UV44"/>
<protein>
    <recommendedName>
        <fullName evidence="14">Peroxidase</fullName>
    </recommendedName>
</protein>
<reference evidence="13" key="1">
    <citation type="submission" date="2019-06" db="EMBL/GenBank/DDBJ databases">
        <title>Gordonia isolated from sludge of a wastewater treatment plant.</title>
        <authorList>
            <person name="Tamura T."/>
            <person name="Aoyama K."/>
            <person name="Kang Y."/>
            <person name="Saito S."/>
            <person name="Akiyama N."/>
            <person name="Yazawa K."/>
            <person name="Gonoi T."/>
            <person name="Mikami Y."/>
        </authorList>
    </citation>
    <scope>NUCLEOTIDE SEQUENCE [LARGE SCALE GENOMIC DNA]</scope>
    <source>
        <strain evidence="13">NBRC 107697</strain>
    </source>
</reference>
<gene>
    <name evidence="12" type="ORF">nbrc107697_11260</name>
</gene>
<comment type="cofactor">
    <cofactor evidence="1">
        <name>heme b</name>
        <dbReference type="ChEBI" id="CHEBI:60344"/>
    </cofactor>
</comment>
<dbReference type="EMBL" id="BJOU01000001">
    <property type="protein sequence ID" value="GED97087.1"/>
    <property type="molecule type" value="Genomic_DNA"/>
</dbReference>
<dbReference type="Proteomes" id="UP000444980">
    <property type="component" value="Unassembled WGS sequence"/>
</dbReference>
<evidence type="ECO:0000256" key="9">
    <source>
        <dbReference type="SAM" id="SignalP"/>
    </source>
</evidence>
<feature type="domain" description="Dyp-type peroxidase C-terminal" evidence="11">
    <location>
        <begin position="225"/>
        <end position="258"/>
    </location>
</feature>
<comment type="similarity">
    <text evidence="8">Belongs to the DyP-type peroxidase family.</text>
</comment>
<dbReference type="InterPro" id="IPR048327">
    <property type="entry name" value="Dyp_perox_N"/>
</dbReference>
<keyword evidence="2" id="KW-0575">Peroxidase</keyword>
<dbReference type="PROSITE" id="PS51318">
    <property type="entry name" value="TAT"/>
    <property type="match status" value="1"/>
</dbReference>
<keyword evidence="13" id="KW-1185">Reference proteome</keyword>
<evidence type="ECO:0000256" key="6">
    <source>
        <dbReference type="ARBA" id="ARBA00023002"/>
    </source>
</evidence>
<accession>A0A7I9UV44</accession>
<evidence type="ECO:0000256" key="3">
    <source>
        <dbReference type="ARBA" id="ARBA00022617"/>
    </source>
</evidence>
<dbReference type="SUPFAM" id="SSF54909">
    <property type="entry name" value="Dimeric alpha+beta barrel"/>
    <property type="match status" value="1"/>
</dbReference>
<dbReference type="GO" id="GO:0004601">
    <property type="term" value="F:peroxidase activity"/>
    <property type="evidence" value="ECO:0007669"/>
    <property type="project" value="UniProtKB-KW"/>
</dbReference>
<dbReference type="Pfam" id="PF04261">
    <property type="entry name" value="Dyp_perox_N"/>
    <property type="match status" value="1"/>
</dbReference>
<name>A0A7I9UV44_9ACTN</name>
<keyword evidence="6" id="KW-0560">Oxidoreductase</keyword>
<dbReference type="GO" id="GO:0046872">
    <property type="term" value="F:metal ion binding"/>
    <property type="evidence" value="ECO:0007669"/>
    <property type="project" value="UniProtKB-KW"/>
</dbReference>
<evidence type="ECO:0000256" key="2">
    <source>
        <dbReference type="ARBA" id="ARBA00022559"/>
    </source>
</evidence>
<dbReference type="PANTHER" id="PTHR30521:SF4">
    <property type="entry name" value="DEFERROCHELATASE"/>
    <property type="match status" value="1"/>
</dbReference>
<keyword evidence="7" id="KW-0408">Iron</keyword>
<evidence type="ECO:0000259" key="11">
    <source>
        <dbReference type="Pfam" id="PF20628"/>
    </source>
</evidence>
<feature type="domain" description="Dyp-type peroxidase N-terminal" evidence="10">
    <location>
        <begin position="49"/>
        <end position="213"/>
    </location>
</feature>
<evidence type="ECO:0000256" key="1">
    <source>
        <dbReference type="ARBA" id="ARBA00001970"/>
    </source>
</evidence>
<dbReference type="GO" id="GO:0005829">
    <property type="term" value="C:cytosol"/>
    <property type="evidence" value="ECO:0007669"/>
    <property type="project" value="TreeGrafter"/>
</dbReference>
<evidence type="ECO:0000313" key="13">
    <source>
        <dbReference type="Proteomes" id="UP000444980"/>
    </source>
</evidence>
<keyword evidence="3" id="KW-0349">Heme</keyword>
<dbReference type="NCBIfam" id="TIGR01413">
    <property type="entry name" value="Dyp_perox_fam"/>
    <property type="match status" value="1"/>
</dbReference>
<proteinExistence type="inferred from homology"/>
<evidence type="ECO:0000259" key="10">
    <source>
        <dbReference type="Pfam" id="PF04261"/>
    </source>
</evidence>
<dbReference type="PANTHER" id="PTHR30521">
    <property type="entry name" value="DEFERROCHELATASE/PEROXIDASE"/>
    <property type="match status" value="1"/>
</dbReference>
<evidence type="ECO:0008006" key="14">
    <source>
        <dbReference type="Google" id="ProtNLM"/>
    </source>
</evidence>
<comment type="caution">
    <text evidence="12">The sequence shown here is derived from an EMBL/GenBank/DDBJ whole genome shotgun (WGS) entry which is preliminary data.</text>
</comment>
<evidence type="ECO:0000256" key="4">
    <source>
        <dbReference type="ARBA" id="ARBA00022723"/>
    </source>
</evidence>
<dbReference type="InterPro" id="IPR006311">
    <property type="entry name" value="TAT_signal"/>
</dbReference>
<dbReference type="InterPro" id="IPR006314">
    <property type="entry name" value="Dyp_peroxidase"/>
</dbReference>
<dbReference type="GO" id="GO:0020037">
    <property type="term" value="F:heme binding"/>
    <property type="evidence" value="ECO:0007669"/>
    <property type="project" value="InterPro"/>
</dbReference>
<keyword evidence="5 9" id="KW-0732">Signal</keyword>
<evidence type="ECO:0000313" key="12">
    <source>
        <dbReference type="EMBL" id="GED97087.1"/>
    </source>
</evidence>
<dbReference type="InterPro" id="IPR048328">
    <property type="entry name" value="Dyp_perox_C"/>
</dbReference>
<sequence>MEISRRRVIGAGAAAAALTGAAVAGGAAGRATAPDAVHVGSVAFRGKRQAGIVTEAQDRLHFVAFDVVTDDKAELAALLRAWTTAAERMTRGEETTPNGAVGLGQYSPPADTGEALGLPASNLTLTIGFGPGLFGPTPLKPDRRDRFGLAARRPAALVDLPAFPRERIDPNRSGGDICVQACADDPQVAVHAVRNLARMGFGVVAVRWSQLGFGRTSSTTRSQSTPRNLFGFKDGTANLRAEDTALLDEWVWVDDRDNPARPTG</sequence>
<evidence type="ECO:0000256" key="8">
    <source>
        <dbReference type="ARBA" id="ARBA00025737"/>
    </source>
</evidence>
<dbReference type="Pfam" id="PF20628">
    <property type="entry name" value="Dyp_perox_C"/>
    <property type="match status" value="1"/>
</dbReference>
<feature type="signal peptide" evidence="9">
    <location>
        <begin position="1"/>
        <end position="24"/>
    </location>
</feature>
<feature type="chain" id="PRO_5039300598" description="Peroxidase" evidence="9">
    <location>
        <begin position="25"/>
        <end position="264"/>
    </location>
</feature>
<keyword evidence="4" id="KW-0479">Metal-binding</keyword>
<dbReference type="PROSITE" id="PS51404">
    <property type="entry name" value="DYP_PEROXIDASE"/>
    <property type="match status" value="1"/>
</dbReference>
<evidence type="ECO:0000256" key="5">
    <source>
        <dbReference type="ARBA" id="ARBA00022729"/>
    </source>
</evidence>